<keyword evidence="6" id="KW-0393">Immunoglobulin domain</keyword>
<dbReference type="InterPro" id="IPR036179">
    <property type="entry name" value="Ig-like_dom_sf"/>
</dbReference>
<feature type="domain" description="Ig-like" evidence="8">
    <location>
        <begin position="245"/>
        <end position="350"/>
    </location>
</feature>
<evidence type="ECO:0000313" key="10">
    <source>
        <dbReference type="Proteomes" id="UP000472263"/>
    </source>
</evidence>
<evidence type="ECO:0000256" key="6">
    <source>
        <dbReference type="ARBA" id="ARBA00023319"/>
    </source>
</evidence>
<proteinExistence type="inferred from homology"/>
<feature type="domain" description="Ig-like" evidence="8">
    <location>
        <begin position="128"/>
        <end position="201"/>
    </location>
</feature>
<keyword evidence="2" id="KW-0732">Signal</keyword>
<keyword evidence="7" id="KW-0472">Membrane</keyword>
<keyword evidence="7" id="KW-0812">Transmembrane</keyword>
<dbReference type="InterPro" id="IPR003599">
    <property type="entry name" value="Ig_sub"/>
</dbReference>
<evidence type="ECO:0000256" key="7">
    <source>
        <dbReference type="SAM" id="Phobius"/>
    </source>
</evidence>
<dbReference type="SMART" id="SM00409">
    <property type="entry name" value="IG"/>
    <property type="match status" value="3"/>
</dbReference>
<keyword evidence="4" id="KW-1015">Disulfide bond</keyword>
<dbReference type="PANTHER" id="PTHR11890:SF18">
    <property type="entry name" value="LYMPHOCYTE ACTIVATION GENE 3 PROTEIN"/>
    <property type="match status" value="1"/>
</dbReference>
<dbReference type="GO" id="GO:0004908">
    <property type="term" value="F:interleukin-1 receptor activity"/>
    <property type="evidence" value="ECO:0007669"/>
    <property type="project" value="InterPro"/>
</dbReference>
<dbReference type="Proteomes" id="UP000472263">
    <property type="component" value="Chromosome 21"/>
</dbReference>
<dbReference type="SUPFAM" id="SSF48726">
    <property type="entry name" value="Immunoglobulin"/>
    <property type="match status" value="3"/>
</dbReference>
<protein>
    <recommendedName>
        <fullName evidence="8">Ig-like domain-containing protein</fullName>
    </recommendedName>
</protein>
<sequence length="401" mass="43936">MMCLRADGCFVLQVEADVFRVEGEAVILDFPWFHRQLVVRSFLFPTGSFHIARSNETGGVAYEGEEGRVQQRGRELWLLPAQASDSGVYTCTYRNATLCVTNNVTLQVYESGSVDVANVSYQMSLVPGQRLEMDCPLLSQFNHTEHIEWYKDPSPAALRLGAADSSYRGGVMPLVIPSVQQQHLGLYTCRLTVQVDSRPYSATSALLPEPSTAQLITSCGGPWLSLTVCVCVCVCVCVSSAGARPPVIVSPVNGSVFESAHGSGVELFCSALTDCQSADSTVVTWLVDGQSVESSYLDRRAVQGGRRVTRVQDGCQVELRLVVIAIREEDTETELKCVSQNRAGRRESVTRLRLEDSSFTWLVVGLVAVSCVLAVLSIFLWSLLRPRAKPDYMLARQSSSC</sequence>
<dbReference type="InterPro" id="IPR007110">
    <property type="entry name" value="Ig-like_dom"/>
</dbReference>
<evidence type="ECO:0000256" key="4">
    <source>
        <dbReference type="ARBA" id="ARBA00023157"/>
    </source>
</evidence>
<evidence type="ECO:0000256" key="1">
    <source>
        <dbReference type="ARBA" id="ARBA00009752"/>
    </source>
</evidence>
<dbReference type="InterPro" id="IPR013783">
    <property type="entry name" value="Ig-like_fold"/>
</dbReference>
<organism evidence="9 10">
    <name type="scientific">Myripristis murdjan</name>
    <name type="common">pinecone soldierfish</name>
    <dbReference type="NCBI Taxonomy" id="586833"/>
    <lineage>
        <taxon>Eukaryota</taxon>
        <taxon>Metazoa</taxon>
        <taxon>Chordata</taxon>
        <taxon>Craniata</taxon>
        <taxon>Vertebrata</taxon>
        <taxon>Euteleostomi</taxon>
        <taxon>Actinopterygii</taxon>
        <taxon>Neopterygii</taxon>
        <taxon>Teleostei</taxon>
        <taxon>Neoteleostei</taxon>
        <taxon>Acanthomorphata</taxon>
        <taxon>Holocentriformes</taxon>
        <taxon>Holocentridae</taxon>
        <taxon>Myripristis</taxon>
    </lineage>
</organism>
<evidence type="ECO:0000256" key="2">
    <source>
        <dbReference type="ARBA" id="ARBA00022729"/>
    </source>
</evidence>
<reference evidence="9" key="2">
    <citation type="submission" date="2025-08" db="UniProtKB">
        <authorList>
            <consortium name="Ensembl"/>
        </authorList>
    </citation>
    <scope>IDENTIFICATION</scope>
</reference>
<dbReference type="GeneTree" id="ENSGT00940000174098"/>
<dbReference type="AlphaFoldDB" id="A0A668AF76"/>
<dbReference type="PROSITE" id="PS50835">
    <property type="entry name" value="IG_LIKE"/>
    <property type="match status" value="2"/>
</dbReference>
<gene>
    <name evidence="9" type="primary">LOC115379554</name>
</gene>
<evidence type="ECO:0000313" key="9">
    <source>
        <dbReference type="Ensembl" id="ENSMMDP00005053485.1"/>
    </source>
</evidence>
<dbReference type="InParanoid" id="A0A668AF76"/>
<accession>A0A668AF76</accession>
<dbReference type="PRINTS" id="PR01536">
    <property type="entry name" value="INTRLKN1R12F"/>
</dbReference>
<dbReference type="InterPro" id="IPR004074">
    <property type="entry name" value="IL-1_rcpt_I/II-typ"/>
</dbReference>
<keyword evidence="10" id="KW-1185">Reference proteome</keyword>
<feature type="transmembrane region" description="Helical" evidence="7">
    <location>
        <begin position="359"/>
        <end position="384"/>
    </location>
</feature>
<name>A0A668AF76_9TELE</name>
<keyword evidence="5" id="KW-0325">Glycoprotein</keyword>
<evidence type="ECO:0000256" key="5">
    <source>
        <dbReference type="ARBA" id="ARBA00023180"/>
    </source>
</evidence>
<dbReference type="PANTHER" id="PTHR11890">
    <property type="entry name" value="INTERLEUKIN-1 RECEPTOR FAMILY MEMBER"/>
    <property type="match status" value="1"/>
</dbReference>
<reference evidence="9" key="3">
    <citation type="submission" date="2025-09" db="UniProtKB">
        <authorList>
            <consortium name="Ensembl"/>
        </authorList>
    </citation>
    <scope>IDENTIFICATION</scope>
</reference>
<keyword evidence="3" id="KW-0677">Repeat</keyword>
<dbReference type="Ensembl" id="ENSMMDT00005054524.1">
    <property type="protein sequence ID" value="ENSMMDP00005053485.1"/>
    <property type="gene ID" value="ENSMMDG00005024046.1"/>
</dbReference>
<reference evidence="9" key="1">
    <citation type="submission" date="2019-06" db="EMBL/GenBank/DDBJ databases">
        <authorList>
            <consortium name="Wellcome Sanger Institute Data Sharing"/>
        </authorList>
    </citation>
    <scope>NUCLEOTIDE SEQUENCE [LARGE SCALE GENOMIC DNA]</scope>
</reference>
<evidence type="ECO:0000256" key="3">
    <source>
        <dbReference type="ARBA" id="ARBA00022737"/>
    </source>
</evidence>
<evidence type="ECO:0000259" key="8">
    <source>
        <dbReference type="PROSITE" id="PS50835"/>
    </source>
</evidence>
<comment type="similarity">
    <text evidence="1">Belongs to the interleukin-1 receptor family.</text>
</comment>
<dbReference type="InterPro" id="IPR015621">
    <property type="entry name" value="IL-1_rcpt_fam"/>
</dbReference>
<keyword evidence="7" id="KW-1133">Transmembrane helix</keyword>
<dbReference type="Gene3D" id="2.60.40.10">
    <property type="entry name" value="Immunoglobulins"/>
    <property type="match status" value="3"/>
</dbReference>